<dbReference type="EMBL" id="JBEPSD010000001">
    <property type="protein sequence ID" value="MET4567836.1"/>
    <property type="molecule type" value="Genomic_DNA"/>
</dbReference>
<dbReference type="Proteomes" id="UP001549251">
    <property type="component" value="Unassembled WGS sequence"/>
</dbReference>
<evidence type="ECO:0008006" key="3">
    <source>
        <dbReference type="Google" id="ProtNLM"/>
    </source>
</evidence>
<comment type="caution">
    <text evidence="1">The sequence shown here is derived from an EMBL/GenBank/DDBJ whole genome shotgun (WGS) entry which is preliminary data.</text>
</comment>
<sequence length="77" mass="8573">MTIPLIVDQKHRRRNDEGPHWAGLRRVFNENLLLRAGPPTVGVIVRAIIVVAGQHEALRGKRSGFREAGDNGMHGRT</sequence>
<gene>
    <name evidence="1" type="ORF">ABIE04_000163</name>
</gene>
<name>A0ABV2PS28_9GAMM</name>
<protein>
    <recommendedName>
        <fullName evidence="3">Transposase</fullName>
    </recommendedName>
</protein>
<evidence type="ECO:0000313" key="2">
    <source>
        <dbReference type="Proteomes" id="UP001549251"/>
    </source>
</evidence>
<evidence type="ECO:0000313" key="1">
    <source>
        <dbReference type="EMBL" id="MET4567836.1"/>
    </source>
</evidence>
<organism evidence="1 2">
    <name type="scientific">Rhodanobacter soli</name>
    <dbReference type="NCBI Taxonomy" id="590609"/>
    <lineage>
        <taxon>Bacteria</taxon>
        <taxon>Pseudomonadati</taxon>
        <taxon>Pseudomonadota</taxon>
        <taxon>Gammaproteobacteria</taxon>
        <taxon>Lysobacterales</taxon>
        <taxon>Rhodanobacteraceae</taxon>
        <taxon>Rhodanobacter</taxon>
    </lineage>
</organism>
<proteinExistence type="predicted"/>
<accession>A0ABV2PS28</accession>
<dbReference type="RefSeq" id="WP_354546706.1">
    <property type="nucleotide sequence ID" value="NZ_JBEPSD010000001.1"/>
</dbReference>
<reference evidence="1 2" key="1">
    <citation type="submission" date="2024-06" db="EMBL/GenBank/DDBJ databases">
        <title>Sorghum-associated microbial communities from plants grown in Nebraska, USA.</title>
        <authorList>
            <person name="Schachtman D."/>
        </authorList>
    </citation>
    <scope>NUCLEOTIDE SEQUENCE [LARGE SCALE GENOMIC DNA]</scope>
    <source>
        <strain evidence="1 2">1757</strain>
    </source>
</reference>
<keyword evidence="2" id="KW-1185">Reference proteome</keyword>